<dbReference type="EMBL" id="CAKKTJ010000204">
    <property type="protein sequence ID" value="CAH0477942.1"/>
    <property type="molecule type" value="Genomic_DNA"/>
</dbReference>
<feature type="transmembrane region" description="Helical" evidence="9">
    <location>
        <begin position="222"/>
        <end position="243"/>
    </location>
</feature>
<evidence type="ECO:0000313" key="12">
    <source>
        <dbReference type="Proteomes" id="UP001160483"/>
    </source>
</evidence>
<feature type="transmembrane region" description="Helical" evidence="9">
    <location>
        <begin position="264"/>
        <end position="284"/>
    </location>
</feature>
<keyword evidence="7 9" id="KW-1133">Transmembrane helix</keyword>
<keyword evidence="5 10" id="KW-0732">Signal</keyword>
<keyword evidence="8 9" id="KW-0472">Membrane</keyword>
<dbReference type="GO" id="GO:0008250">
    <property type="term" value="C:oligosaccharyltransferase complex"/>
    <property type="evidence" value="ECO:0007669"/>
    <property type="project" value="TreeGrafter"/>
</dbReference>
<dbReference type="Pfam" id="PF04756">
    <property type="entry name" value="OST3_OST6"/>
    <property type="match status" value="1"/>
</dbReference>
<reference evidence="11" key="1">
    <citation type="submission" date="2021-11" db="EMBL/GenBank/DDBJ databases">
        <authorList>
            <person name="Islam A."/>
            <person name="Islam S."/>
            <person name="Flora M.S."/>
            <person name="Rahman M."/>
            <person name="Ziaur R.M."/>
            <person name="Epstein J.H."/>
            <person name="Hassan M."/>
            <person name="Klassen M."/>
            <person name="Woodard K."/>
            <person name="Webb A."/>
            <person name="Webby R.J."/>
            <person name="El Zowalaty M.E."/>
        </authorList>
    </citation>
    <scope>NUCLEOTIDE SEQUENCE</scope>
    <source>
        <strain evidence="11">Pbs3</strain>
    </source>
</reference>
<evidence type="ECO:0000256" key="7">
    <source>
        <dbReference type="ARBA" id="ARBA00022989"/>
    </source>
</evidence>
<comment type="function">
    <text evidence="1">Subunit of the oligosaccharyl transferase (OST) complex that catalyzes the initial transfer of a defined glycan (Glc(3)Man(9)GlcNAc(2) in eukaryotes) from the lipid carrier dolichol-pyrophosphate to an asparagine residue within an Asn-X-Ser/Thr consensus motif in nascent polypeptide chains, the first step in protein N-glycosylation. N-glycosylation occurs cotranslationally and the complex associates with the Sec61 complex at the channel-forming translocon complex that mediates protein translocation across the endoplasmic reticulum (ER). All subunits are required for a maximal enzyme activity.</text>
</comment>
<dbReference type="PANTHER" id="PTHR12692">
    <property type="entry name" value="DOLICHYL-DIPHOSPHOOLIGOSACCHARIDE--PROTEIN GLYCOSYLTRANSFERASE-RELATED"/>
    <property type="match status" value="1"/>
</dbReference>
<feature type="signal peptide" evidence="10">
    <location>
        <begin position="1"/>
        <end position="29"/>
    </location>
</feature>
<proteinExistence type="inferred from homology"/>
<dbReference type="GO" id="GO:0018279">
    <property type="term" value="P:protein N-linked glycosylation via asparagine"/>
    <property type="evidence" value="ECO:0007669"/>
    <property type="project" value="TreeGrafter"/>
</dbReference>
<evidence type="ECO:0000256" key="2">
    <source>
        <dbReference type="ARBA" id="ARBA00004477"/>
    </source>
</evidence>
<sequence>MRQGIRLKHLLILLTTVLLLLVNCSIVHGKTIKQKKTSQQQKTALIPLKGSEKVAELQSRVHDGLVSFSNQLFEPFVVRPERPYHLLLLFTTSESNCAACKQVAIEFELLGQSYQGAKQTVKAARDNNNHDDTNDDVEIFFGLVKFETNQQAFGMFEMTSAPHIMYIGPDRSIDSGNKISKKQIMELAKVYDIFTNGMEAENIAMFVKHQTGFEITIQRSKIHLYVVAVLVLVATVLMAKLVLAHFDVVLTKLRRKQLWMTVSLLFYGLSVSGMVFCIIRNPPLFYVDRKGNALYFHPQGREQFVYEGLIIGAFDVGAALFVILLSQWAVYVRHPAVRYLAIVGCVLGFVVMYRLMTYAYKMKNPWYTGWMGI</sequence>
<evidence type="ECO:0000256" key="1">
    <source>
        <dbReference type="ARBA" id="ARBA00002791"/>
    </source>
</evidence>
<feature type="chain" id="PRO_5043773466" description="Magnesium transporter protein 1" evidence="10">
    <location>
        <begin position="30"/>
        <end position="373"/>
    </location>
</feature>
<keyword evidence="6" id="KW-0256">Endoplasmic reticulum</keyword>
<evidence type="ECO:0000256" key="6">
    <source>
        <dbReference type="ARBA" id="ARBA00022824"/>
    </source>
</evidence>
<comment type="caution">
    <text evidence="11">The sequence shown here is derived from an EMBL/GenBank/DDBJ whole genome shotgun (WGS) entry which is preliminary data.</text>
</comment>
<dbReference type="Proteomes" id="UP001160483">
    <property type="component" value="Unassembled WGS sequence"/>
</dbReference>
<evidence type="ECO:0000256" key="10">
    <source>
        <dbReference type="SAM" id="SignalP"/>
    </source>
</evidence>
<protein>
    <recommendedName>
        <fullName evidence="13">Magnesium transporter protein 1</fullName>
    </recommendedName>
</protein>
<keyword evidence="4 9" id="KW-0812">Transmembrane</keyword>
<dbReference type="Gene3D" id="3.40.30.10">
    <property type="entry name" value="Glutaredoxin"/>
    <property type="match status" value="1"/>
</dbReference>
<gene>
    <name evidence="11" type="ORF">PBS003_LOCUS4663</name>
</gene>
<evidence type="ECO:0000256" key="4">
    <source>
        <dbReference type="ARBA" id="ARBA00022692"/>
    </source>
</evidence>
<evidence type="ECO:0000313" key="11">
    <source>
        <dbReference type="EMBL" id="CAH0477942.1"/>
    </source>
</evidence>
<comment type="similarity">
    <text evidence="3">Belongs to the OST3/OST6 family.</text>
</comment>
<organism evidence="11 12">
    <name type="scientific">Peronospora belbahrii</name>
    <dbReference type="NCBI Taxonomy" id="622444"/>
    <lineage>
        <taxon>Eukaryota</taxon>
        <taxon>Sar</taxon>
        <taxon>Stramenopiles</taxon>
        <taxon>Oomycota</taxon>
        <taxon>Peronosporomycetes</taxon>
        <taxon>Peronosporales</taxon>
        <taxon>Peronosporaceae</taxon>
        <taxon>Peronospora</taxon>
    </lineage>
</organism>
<dbReference type="AlphaFoldDB" id="A0AAU9L0V3"/>
<evidence type="ECO:0000256" key="5">
    <source>
        <dbReference type="ARBA" id="ARBA00022729"/>
    </source>
</evidence>
<evidence type="ECO:0000256" key="8">
    <source>
        <dbReference type="ARBA" id="ARBA00023136"/>
    </source>
</evidence>
<dbReference type="PANTHER" id="PTHR12692:SF0">
    <property type="entry name" value="GH11935P"/>
    <property type="match status" value="1"/>
</dbReference>
<comment type="subcellular location">
    <subcellularLocation>
        <location evidence="2">Endoplasmic reticulum membrane</location>
        <topology evidence="2">Multi-pass membrane protein</topology>
    </subcellularLocation>
</comment>
<dbReference type="SUPFAM" id="SSF52833">
    <property type="entry name" value="Thioredoxin-like"/>
    <property type="match status" value="1"/>
</dbReference>
<dbReference type="InterPro" id="IPR021149">
    <property type="entry name" value="OligosaccharylTrfase_OST3/OST6"/>
</dbReference>
<evidence type="ECO:0000256" key="3">
    <source>
        <dbReference type="ARBA" id="ARBA00009561"/>
    </source>
</evidence>
<feature type="transmembrane region" description="Helical" evidence="9">
    <location>
        <begin position="304"/>
        <end position="325"/>
    </location>
</feature>
<evidence type="ECO:0000256" key="9">
    <source>
        <dbReference type="SAM" id="Phobius"/>
    </source>
</evidence>
<feature type="transmembrane region" description="Helical" evidence="9">
    <location>
        <begin position="337"/>
        <end position="356"/>
    </location>
</feature>
<evidence type="ECO:0008006" key="13">
    <source>
        <dbReference type="Google" id="ProtNLM"/>
    </source>
</evidence>
<dbReference type="InterPro" id="IPR036249">
    <property type="entry name" value="Thioredoxin-like_sf"/>
</dbReference>
<accession>A0AAU9L0V3</accession>
<name>A0AAU9L0V3_9STRA</name>